<dbReference type="RefSeq" id="WP_102072710.1">
    <property type="nucleotide sequence ID" value="NZ_PDNW01000002.1"/>
</dbReference>
<dbReference type="GO" id="GO:0019509">
    <property type="term" value="P:L-methionine salvage from methylthioadenosine"/>
    <property type="evidence" value="ECO:0007669"/>
    <property type="project" value="UniProtKB-UniPathway"/>
</dbReference>
<dbReference type="GO" id="GO:0008782">
    <property type="term" value="F:adenosylhomocysteine nucleosidase activity"/>
    <property type="evidence" value="ECO:0007669"/>
    <property type="project" value="UniProtKB-EC"/>
</dbReference>
<gene>
    <name evidence="7" type="ORF">CR159_04015</name>
</gene>
<dbReference type="EC" id="3.2.2.9" evidence="2"/>
<protein>
    <recommendedName>
        <fullName evidence="2">adenosylhomocysteine nucleosidase</fullName>
        <ecNumber evidence="2">3.2.2.9</ecNumber>
    </recommendedName>
</protein>
<evidence type="ECO:0000256" key="2">
    <source>
        <dbReference type="ARBA" id="ARBA00011974"/>
    </source>
</evidence>
<organism evidence="7 8">
    <name type="scientific">Pollutimonas subterranea</name>
    <dbReference type="NCBI Taxonomy" id="2045210"/>
    <lineage>
        <taxon>Bacteria</taxon>
        <taxon>Pseudomonadati</taxon>
        <taxon>Pseudomonadota</taxon>
        <taxon>Betaproteobacteria</taxon>
        <taxon>Burkholderiales</taxon>
        <taxon>Alcaligenaceae</taxon>
        <taxon>Pollutimonas</taxon>
    </lineage>
</organism>
<keyword evidence="4" id="KW-0378">Hydrolase</keyword>
<dbReference type="CDD" id="cd09008">
    <property type="entry name" value="MTAN"/>
    <property type="match status" value="1"/>
</dbReference>
<reference evidence="7 8" key="1">
    <citation type="submission" date="2017-10" db="EMBL/GenBank/DDBJ databases">
        <title>Two draft genome sequences of Pusillimonas sp. strains isolated from a nitrate- and radionuclide-contaminated groundwater in Russia.</title>
        <authorList>
            <person name="Grouzdev D.S."/>
            <person name="Tourova T.P."/>
            <person name="Goeva M.A."/>
            <person name="Babich T.L."/>
            <person name="Sokolova D.S."/>
            <person name="Abdullin R."/>
            <person name="Poltaraus A.B."/>
            <person name="Toshchakov S.V."/>
            <person name="Nazina T.N."/>
        </authorList>
    </citation>
    <scope>NUCLEOTIDE SEQUENCE [LARGE SCALE GENOMIC DNA]</scope>
    <source>
        <strain evidence="7 8">JR1/69-3-13</strain>
    </source>
</reference>
<evidence type="ECO:0000259" key="6">
    <source>
        <dbReference type="Pfam" id="PF01048"/>
    </source>
</evidence>
<dbReference type="GO" id="GO:0009164">
    <property type="term" value="P:nucleoside catabolic process"/>
    <property type="evidence" value="ECO:0007669"/>
    <property type="project" value="InterPro"/>
</dbReference>
<dbReference type="Gene3D" id="3.40.50.1580">
    <property type="entry name" value="Nucleoside phosphorylase domain"/>
    <property type="match status" value="1"/>
</dbReference>
<dbReference type="Proteomes" id="UP000234190">
    <property type="component" value="Unassembled WGS sequence"/>
</dbReference>
<keyword evidence="5" id="KW-0486">Methionine biosynthesis</keyword>
<dbReference type="NCBIfam" id="TIGR01704">
    <property type="entry name" value="MTA_SAH-Nsdase"/>
    <property type="match status" value="1"/>
</dbReference>
<dbReference type="InterPro" id="IPR000845">
    <property type="entry name" value="Nucleoside_phosphorylase_d"/>
</dbReference>
<evidence type="ECO:0000256" key="5">
    <source>
        <dbReference type="ARBA" id="ARBA00023167"/>
    </source>
</evidence>
<dbReference type="AlphaFoldDB" id="A0A2N4U8R1"/>
<evidence type="ECO:0000256" key="3">
    <source>
        <dbReference type="ARBA" id="ARBA00022605"/>
    </source>
</evidence>
<dbReference type="SUPFAM" id="SSF53167">
    <property type="entry name" value="Purine and uridine phosphorylases"/>
    <property type="match status" value="1"/>
</dbReference>
<dbReference type="InterPro" id="IPR035994">
    <property type="entry name" value="Nucleoside_phosphorylase_sf"/>
</dbReference>
<keyword evidence="3" id="KW-0028">Amino-acid biosynthesis</keyword>
<dbReference type="PANTHER" id="PTHR46832">
    <property type="entry name" value="5'-METHYLTHIOADENOSINE/S-ADENOSYLHOMOCYSTEINE NUCLEOSIDASE"/>
    <property type="match status" value="1"/>
</dbReference>
<keyword evidence="8" id="KW-1185">Reference proteome</keyword>
<dbReference type="GO" id="GO:0005829">
    <property type="term" value="C:cytosol"/>
    <property type="evidence" value="ECO:0007669"/>
    <property type="project" value="TreeGrafter"/>
</dbReference>
<evidence type="ECO:0000256" key="1">
    <source>
        <dbReference type="ARBA" id="ARBA00004945"/>
    </source>
</evidence>
<dbReference type="Pfam" id="PF01048">
    <property type="entry name" value="PNP_UDP_1"/>
    <property type="match status" value="1"/>
</dbReference>
<dbReference type="InterPro" id="IPR010049">
    <property type="entry name" value="MTA_SAH_Nsdase"/>
</dbReference>
<feature type="domain" description="Nucleoside phosphorylase" evidence="6">
    <location>
        <begin position="3"/>
        <end position="249"/>
    </location>
</feature>
<dbReference type="GO" id="GO:0008930">
    <property type="term" value="F:methylthioadenosine nucleosidase activity"/>
    <property type="evidence" value="ECO:0007669"/>
    <property type="project" value="InterPro"/>
</dbReference>
<accession>A0A2N4U8R1</accession>
<name>A0A2N4U8R1_9BURK</name>
<sequence length="257" mass="27468">MSTIGILAALQEEIATLLTAMGPDVVTRRIGQRVYHEGQLSGRRCVLVLARIGKVAAAATAVTLIREFGVTVVVFTGLAGAVADHVRVGDVVVAQTLLQHDLDARPLFPRYEVPLLGRSYFDADAQLATLLAQCANDYLGSDYAEEIVSATRDAFGVADPKVHSGTIISGDCFVCDTSAVGLLRSALPDALCVEMEGAAVAQICYEYGVPCGVLRTISDRADSTADIDFNTFLAQVARFYSAGILRRFLMNYSSQGR</sequence>
<evidence type="ECO:0000313" key="7">
    <source>
        <dbReference type="EMBL" id="PLC51391.1"/>
    </source>
</evidence>
<dbReference type="GO" id="GO:0019284">
    <property type="term" value="P:L-methionine salvage from S-adenosylmethionine"/>
    <property type="evidence" value="ECO:0007669"/>
    <property type="project" value="TreeGrafter"/>
</dbReference>
<dbReference type="UniPathway" id="UPA00904">
    <property type="reaction ID" value="UER00871"/>
</dbReference>
<dbReference type="OrthoDB" id="9792278at2"/>
<comment type="pathway">
    <text evidence="1">Amino-acid biosynthesis; L-methionine biosynthesis via salvage pathway; S-methyl-5-thio-alpha-D-ribose 1-phosphate from S-methyl-5'-thioadenosine (hydrolase route): step 1/2.</text>
</comment>
<evidence type="ECO:0000313" key="8">
    <source>
        <dbReference type="Proteomes" id="UP000234190"/>
    </source>
</evidence>
<comment type="caution">
    <text evidence="7">The sequence shown here is derived from an EMBL/GenBank/DDBJ whole genome shotgun (WGS) entry which is preliminary data.</text>
</comment>
<dbReference type="EMBL" id="PDNW01000002">
    <property type="protein sequence ID" value="PLC51391.1"/>
    <property type="molecule type" value="Genomic_DNA"/>
</dbReference>
<dbReference type="PANTHER" id="PTHR46832:SF1">
    <property type="entry name" value="5'-METHYLTHIOADENOSINE_S-ADENOSYLHOMOCYSTEINE NUCLEOSIDASE"/>
    <property type="match status" value="1"/>
</dbReference>
<dbReference type="NCBIfam" id="NF004079">
    <property type="entry name" value="PRK05584.1"/>
    <property type="match status" value="1"/>
</dbReference>
<evidence type="ECO:0000256" key="4">
    <source>
        <dbReference type="ARBA" id="ARBA00022801"/>
    </source>
</evidence>
<proteinExistence type="predicted"/>